<organism evidence="1 2">
    <name type="scientific">Thiocapsa roseopersicina</name>
    <dbReference type="NCBI Taxonomy" id="1058"/>
    <lineage>
        <taxon>Bacteria</taxon>
        <taxon>Pseudomonadati</taxon>
        <taxon>Pseudomonadota</taxon>
        <taxon>Gammaproteobacteria</taxon>
        <taxon>Chromatiales</taxon>
        <taxon>Chromatiaceae</taxon>
        <taxon>Thiocapsa</taxon>
    </lineage>
</organism>
<proteinExistence type="predicted"/>
<dbReference type="RefSeq" id="WP_093037836.1">
    <property type="nucleotide sequence ID" value="NZ_FNNZ01000036.1"/>
</dbReference>
<name>A0A1H3CQS8_THIRO</name>
<dbReference type="AlphaFoldDB" id="A0A1H3CQS8"/>
<evidence type="ECO:0000313" key="1">
    <source>
        <dbReference type="EMBL" id="SDX55779.1"/>
    </source>
</evidence>
<gene>
    <name evidence="1" type="ORF">SAMN05421783_13614</name>
</gene>
<evidence type="ECO:0000313" key="2">
    <source>
        <dbReference type="Proteomes" id="UP000198816"/>
    </source>
</evidence>
<keyword evidence="2" id="KW-1185">Reference proteome</keyword>
<accession>A0A1H3CQS8</accession>
<reference evidence="2" key="1">
    <citation type="submission" date="2016-10" db="EMBL/GenBank/DDBJ databases">
        <authorList>
            <person name="Varghese N."/>
            <person name="Submissions S."/>
        </authorList>
    </citation>
    <scope>NUCLEOTIDE SEQUENCE [LARGE SCALE GENOMIC DNA]</scope>
    <source>
        <strain evidence="2">DSM 217</strain>
    </source>
</reference>
<sequence>MITATMNSFDRADRGAAARIAALMPVMEERYRRLQGTLSRACAGEDIPDWELDLHRADLLAALEVMSPGADESGEEAQ</sequence>
<dbReference type="STRING" id="1058.SAMN05421783_13614"/>
<dbReference type="Proteomes" id="UP000198816">
    <property type="component" value="Unassembled WGS sequence"/>
</dbReference>
<protein>
    <submittedName>
        <fullName evidence="1">Uncharacterized protein</fullName>
    </submittedName>
</protein>
<dbReference type="EMBL" id="FNNZ01000036">
    <property type="protein sequence ID" value="SDX55779.1"/>
    <property type="molecule type" value="Genomic_DNA"/>
</dbReference>